<feature type="chain" id="PRO_5028385274" evidence="1">
    <location>
        <begin position="29"/>
        <end position="124"/>
    </location>
</feature>
<organism evidence="3">
    <name type="scientific">Thrips palmi</name>
    <name type="common">Melon thrips</name>
    <dbReference type="NCBI Taxonomy" id="161013"/>
    <lineage>
        <taxon>Eukaryota</taxon>
        <taxon>Metazoa</taxon>
        <taxon>Ecdysozoa</taxon>
        <taxon>Arthropoda</taxon>
        <taxon>Hexapoda</taxon>
        <taxon>Insecta</taxon>
        <taxon>Pterygota</taxon>
        <taxon>Neoptera</taxon>
        <taxon>Paraneoptera</taxon>
        <taxon>Thysanoptera</taxon>
        <taxon>Terebrantia</taxon>
        <taxon>Thripoidea</taxon>
        <taxon>Thripidae</taxon>
        <taxon>Thrips</taxon>
    </lineage>
</organism>
<keyword evidence="2" id="KW-1185">Reference proteome</keyword>
<evidence type="ECO:0000313" key="3">
    <source>
        <dbReference type="RefSeq" id="XP_034250587.1"/>
    </source>
</evidence>
<feature type="signal peptide" evidence="1">
    <location>
        <begin position="1"/>
        <end position="28"/>
    </location>
</feature>
<reference evidence="3" key="1">
    <citation type="submission" date="2025-08" db="UniProtKB">
        <authorList>
            <consortium name="RefSeq"/>
        </authorList>
    </citation>
    <scope>IDENTIFICATION</scope>
    <source>
        <tissue evidence="3">Total insect</tissue>
    </source>
</reference>
<dbReference type="GeneID" id="117651003"/>
<evidence type="ECO:0000313" key="2">
    <source>
        <dbReference type="Proteomes" id="UP000515158"/>
    </source>
</evidence>
<name>A0A6P8ZYT8_THRPL</name>
<dbReference type="Proteomes" id="UP000515158">
    <property type="component" value="Unplaced"/>
</dbReference>
<accession>A0A6P8ZYT8</accession>
<dbReference type="OrthoDB" id="10365204at2759"/>
<protein>
    <submittedName>
        <fullName evidence="3">Uncharacterized protein LOC117651003</fullName>
    </submittedName>
</protein>
<dbReference type="KEGG" id="tpal:117651003"/>
<dbReference type="InParanoid" id="A0A6P8ZYT8"/>
<gene>
    <name evidence="3" type="primary">LOC117651003</name>
</gene>
<dbReference type="RefSeq" id="XP_034250587.1">
    <property type="nucleotide sequence ID" value="XM_034394696.1"/>
</dbReference>
<dbReference type="AlphaFoldDB" id="A0A6P8ZYT8"/>
<proteinExistence type="predicted"/>
<evidence type="ECO:0000256" key="1">
    <source>
        <dbReference type="SAM" id="SignalP"/>
    </source>
</evidence>
<keyword evidence="1" id="KW-0732">Signal</keyword>
<sequence length="124" mass="12767">MARADTMLALCMLCMLCILAALPALVLCDSSASSSSEEDGLDAQEAAVERCVRIATPNLIADGTYDHLGKVDPCVNDGLNGLEDGKAPSSMAKQIVDCIAGKAFPDALKPTVDALKACITAALP</sequence>